<proteinExistence type="predicted"/>
<dbReference type="EMBL" id="CAJNOC010002533">
    <property type="protein sequence ID" value="CAF0938639.1"/>
    <property type="molecule type" value="Genomic_DNA"/>
</dbReference>
<name>A0A814CDJ0_9BILA</name>
<keyword evidence="2" id="KW-1185">Reference proteome</keyword>
<dbReference type="Proteomes" id="UP000663879">
    <property type="component" value="Unassembled WGS sequence"/>
</dbReference>
<comment type="caution">
    <text evidence="1">The sequence shown here is derived from an EMBL/GenBank/DDBJ whole genome shotgun (WGS) entry which is preliminary data.</text>
</comment>
<evidence type="ECO:0000313" key="2">
    <source>
        <dbReference type="Proteomes" id="UP000663879"/>
    </source>
</evidence>
<evidence type="ECO:0000313" key="1">
    <source>
        <dbReference type="EMBL" id="CAF0938639.1"/>
    </source>
</evidence>
<gene>
    <name evidence="1" type="ORF">OXX778_LOCUS13307</name>
</gene>
<reference evidence="1" key="1">
    <citation type="submission" date="2021-02" db="EMBL/GenBank/DDBJ databases">
        <authorList>
            <person name="Nowell W R."/>
        </authorList>
    </citation>
    <scope>NUCLEOTIDE SEQUENCE</scope>
    <source>
        <strain evidence="1">Ploen Becks lab</strain>
    </source>
</reference>
<dbReference type="AlphaFoldDB" id="A0A814CDJ0"/>
<accession>A0A814CDJ0</accession>
<protein>
    <submittedName>
        <fullName evidence="1">Uncharacterized protein</fullName>
    </submittedName>
</protein>
<sequence length="77" mass="9173">MEPLQVITDNVITVDDAIQEETVSNYISDDQCYFNEWNDTSYQEWYIYDSMNDPNNCCAASQVFQMIYPQKNWEKLI</sequence>
<organism evidence="1 2">
    <name type="scientific">Brachionus calyciflorus</name>
    <dbReference type="NCBI Taxonomy" id="104777"/>
    <lineage>
        <taxon>Eukaryota</taxon>
        <taxon>Metazoa</taxon>
        <taxon>Spiralia</taxon>
        <taxon>Gnathifera</taxon>
        <taxon>Rotifera</taxon>
        <taxon>Eurotatoria</taxon>
        <taxon>Monogononta</taxon>
        <taxon>Pseudotrocha</taxon>
        <taxon>Ploima</taxon>
        <taxon>Brachionidae</taxon>
        <taxon>Brachionus</taxon>
    </lineage>
</organism>